<comment type="caution">
    <text evidence="1">The sequence shown here is derived from an EMBL/GenBank/DDBJ whole genome shotgun (WGS) entry which is preliminary data.</text>
</comment>
<sequence>MTELVCDSIRDIVLFPQVHFGFKPDPSNVLNIRKLKRFVPLQLLTQRVKGLCPGSDLKLSGAQERRPVHVLNFCLSFRGKVVVVKHYRVVIRQLGPWYFVVANAVSELLQLATRPGRLTHNFKPSSWTNLNGWAVQNGL</sequence>
<name>A0A7W8WYL8_9MICC</name>
<evidence type="ECO:0000313" key="2">
    <source>
        <dbReference type="Proteomes" id="UP000580797"/>
    </source>
</evidence>
<gene>
    <name evidence="1" type="ORF">HD598_000057</name>
</gene>
<reference evidence="1 2" key="1">
    <citation type="submission" date="2020-08" db="EMBL/GenBank/DDBJ databases">
        <title>Sequencing the genomes of 1000 actinobacteria strains.</title>
        <authorList>
            <person name="Klenk H.-P."/>
        </authorList>
    </citation>
    <scope>NUCLEOTIDE SEQUENCE [LARGE SCALE GENOMIC DNA]</scope>
    <source>
        <strain evidence="1 2">DSM 105783</strain>
    </source>
</reference>
<dbReference type="AlphaFoldDB" id="A0A7W8WYL8"/>
<accession>A0A7W8WYL8</accession>
<protein>
    <submittedName>
        <fullName evidence="1">Uncharacterized protein</fullName>
    </submittedName>
</protein>
<dbReference type="EMBL" id="JACHDR010000001">
    <property type="protein sequence ID" value="MBB5511370.1"/>
    <property type="molecule type" value="Genomic_DNA"/>
</dbReference>
<evidence type="ECO:0000313" key="1">
    <source>
        <dbReference type="EMBL" id="MBB5511370.1"/>
    </source>
</evidence>
<proteinExistence type="predicted"/>
<dbReference type="Proteomes" id="UP000580797">
    <property type="component" value="Unassembled WGS sequence"/>
</dbReference>
<organism evidence="1 2">
    <name type="scientific">Neomicrococcus aestuarii</name>
    <dbReference type="NCBI Taxonomy" id="556325"/>
    <lineage>
        <taxon>Bacteria</taxon>
        <taxon>Bacillati</taxon>
        <taxon>Actinomycetota</taxon>
        <taxon>Actinomycetes</taxon>
        <taxon>Micrococcales</taxon>
        <taxon>Micrococcaceae</taxon>
        <taxon>Neomicrococcus</taxon>
    </lineage>
</organism>